<evidence type="ECO:0000313" key="2">
    <source>
        <dbReference type="Proteomes" id="UP000279863"/>
    </source>
</evidence>
<protein>
    <submittedName>
        <fullName evidence="1">Uncharacterized protein</fullName>
    </submittedName>
</protein>
<organism evidence="1 2">
    <name type="scientific">Streptococcus oralis</name>
    <dbReference type="NCBI Taxonomy" id="1303"/>
    <lineage>
        <taxon>Bacteria</taxon>
        <taxon>Bacillati</taxon>
        <taxon>Bacillota</taxon>
        <taxon>Bacilli</taxon>
        <taxon>Lactobacillales</taxon>
        <taxon>Streptococcaceae</taxon>
        <taxon>Streptococcus</taxon>
    </lineage>
</organism>
<gene>
    <name evidence="1" type="ORF">D8804_09545</name>
</gene>
<dbReference type="Proteomes" id="UP000279863">
    <property type="component" value="Unassembled WGS sequence"/>
</dbReference>
<dbReference type="EMBL" id="RJVZ01000024">
    <property type="protein sequence ID" value="RSK07461.1"/>
    <property type="molecule type" value="Genomic_DNA"/>
</dbReference>
<comment type="caution">
    <text evidence="1">The sequence shown here is derived from an EMBL/GenBank/DDBJ whole genome shotgun (WGS) entry which is preliminary data.</text>
</comment>
<dbReference type="AlphaFoldDB" id="A0A428I5M6"/>
<proteinExistence type="predicted"/>
<reference evidence="1 2" key="1">
    <citation type="submission" date="2018-11" db="EMBL/GenBank/DDBJ databases">
        <title>Species Designations Belie Phenotypic and Genotypic Heterogeneity in Oral Streptococci.</title>
        <authorList>
            <person name="Velsko I."/>
        </authorList>
    </citation>
    <scope>NUCLEOTIDE SEQUENCE [LARGE SCALE GENOMIC DNA]</scope>
    <source>
        <strain evidence="1 2">BCA1</strain>
    </source>
</reference>
<accession>A0A428I5M6</accession>
<evidence type="ECO:0000313" key="1">
    <source>
        <dbReference type="EMBL" id="RSK07461.1"/>
    </source>
</evidence>
<sequence length="49" mass="5181">MKSLFKKAIIALVLGLTLVGIGVTLSSQLVVQNQYVASEDIDPGAANFF</sequence>
<name>A0A428I5M6_STROR</name>
<dbReference type="RefSeq" id="WP_161800490.1">
    <property type="nucleotide sequence ID" value="NZ_RJVZ01000024.1"/>
</dbReference>